<proteinExistence type="predicted"/>
<dbReference type="Proteomes" id="UP000265618">
    <property type="component" value="Unassembled WGS sequence"/>
</dbReference>
<accession>A0A9K3CTR6</accession>
<dbReference type="AlphaFoldDB" id="A0A9K3CTR6"/>
<evidence type="ECO:0000313" key="2">
    <source>
        <dbReference type="Proteomes" id="UP000265618"/>
    </source>
</evidence>
<dbReference type="InterPro" id="IPR015943">
    <property type="entry name" value="WD40/YVTN_repeat-like_dom_sf"/>
</dbReference>
<name>A0A9K3CTR6_9EUKA</name>
<dbReference type="SUPFAM" id="SSF101898">
    <property type="entry name" value="NHL repeat"/>
    <property type="match status" value="1"/>
</dbReference>
<reference evidence="1 2" key="1">
    <citation type="journal article" date="2018" name="PLoS ONE">
        <title>The draft genome of Kipferlia bialata reveals reductive genome evolution in fornicate parasites.</title>
        <authorList>
            <person name="Tanifuji G."/>
            <person name="Takabayashi S."/>
            <person name="Kume K."/>
            <person name="Takagi M."/>
            <person name="Nakayama T."/>
            <person name="Kamikawa R."/>
            <person name="Inagaki Y."/>
            <person name="Hashimoto T."/>
        </authorList>
    </citation>
    <scope>NUCLEOTIDE SEQUENCE [LARGE SCALE GENOMIC DNA]</scope>
    <source>
        <strain evidence="1">NY0173</strain>
    </source>
</reference>
<feature type="non-terminal residue" evidence="1">
    <location>
        <position position="274"/>
    </location>
</feature>
<gene>
    <name evidence="1" type="ORF">KIPB_004444</name>
</gene>
<dbReference type="EMBL" id="BDIP01000951">
    <property type="protein sequence ID" value="GIQ83169.1"/>
    <property type="molecule type" value="Genomic_DNA"/>
</dbReference>
<sequence>HSAPAFQVCTIEDYVVSGAFDNSVNVYKGPQPVWNHTFPDMRLSAVGVTANKHNIFVVSAGVPLKATAQGALPGVQVSVCQIPLSGTRKPKSSTMTVKRDLTNGGSPCAVTLRRPSDNTNTAMSALLSLDNGRCLTLDAHQTGYGAQTKLQLKNSTRALPLHRALMAGQPTFYPCGPMVYHPGANVYLSTGGDGHITVWNDHTKKYFSLLDEALPWPVRALPTTAIAVNPQGSLVAFATGDDWAYGPGRPVPVGLHVMLVSDMAKLRAPSKYQR</sequence>
<comment type="caution">
    <text evidence="1">The sequence shown here is derived from an EMBL/GenBank/DDBJ whole genome shotgun (WGS) entry which is preliminary data.</text>
</comment>
<protein>
    <submittedName>
        <fullName evidence="1">Uncharacterized protein</fullName>
    </submittedName>
</protein>
<evidence type="ECO:0000313" key="1">
    <source>
        <dbReference type="EMBL" id="GIQ83169.1"/>
    </source>
</evidence>
<keyword evidence="2" id="KW-1185">Reference proteome</keyword>
<organism evidence="1 2">
    <name type="scientific">Kipferlia bialata</name>
    <dbReference type="NCBI Taxonomy" id="797122"/>
    <lineage>
        <taxon>Eukaryota</taxon>
        <taxon>Metamonada</taxon>
        <taxon>Carpediemonas-like organisms</taxon>
        <taxon>Kipferlia</taxon>
    </lineage>
</organism>
<dbReference type="Gene3D" id="2.130.10.10">
    <property type="entry name" value="YVTN repeat-like/Quinoprotein amine dehydrogenase"/>
    <property type="match status" value="1"/>
</dbReference>